<evidence type="ECO:0000313" key="15">
    <source>
        <dbReference type="EMBL" id="CRL03085.1"/>
    </source>
</evidence>
<dbReference type="OrthoDB" id="7760980at2759"/>
<evidence type="ECO:0000256" key="13">
    <source>
        <dbReference type="SAM" id="Coils"/>
    </source>
</evidence>
<dbReference type="GO" id="GO:0003352">
    <property type="term" value="P:regulation of cilium movement"/>
    <property type="evidence" value="ECO:0007669"/>
    <property type="project" value="TreeGrafter"/>
</dbReference>
<dbReference type="PANTHER" id="PTHR21625:SF0">
    <property type="entry name" value="DYNEIN REGULATORY COMPLEX SUBUNIT 2"/>
    <property type="match status" value="1"/>
</dbReference>
<evidence type="ECO:0000256" key="1">
    <source>
        <dbReference type="ARBA" id="ARBA00004611"/>
    </source>
</evidence>
<keyword evidence="3" id="KW-0282">Flagellum</keyword>
<evidence type="ECO:0000256" key="5">
    <source>
        <dbReference type="ARBA" id="ARBA00023069"/>
    </source>
</evidence>
<dbReference type="STRING" id="568069.A0A1J1IS71"/>
<keyword evidence="16" id="KW-1185">Reference proteome</keyword>
<dbReference type="AlphaFoldDB" id="A0A1J1IS71"/>
<sequence>MSEEERLRYLQHRAELEEEAKRRKQQLISTFMKNKLKKEDAFTRLNVAKIKSEWRDILRKIKCRELHEDLKAIKQECDELIQRKNAVIRRLLSDLDESEEIYSAMLHSHMNIIEKLIAISDERLDFLRKNYESEKSKILQEYEHEMSDYKSKKFQLQKELESVYYGLAERTLKTTKTAEEEFLQRQDELKNSVSRA</sequence>
<dbReference type="Proteomes" id="UP000183832">
    <property type="component" value="Unassembled WGS sequence"/>
</dbReference>
<evidence type="ECO:0000256" key="3">
    <source>
        <dbReference type="ARBA" id="ARBA00022846"/>
    </source>
</evidence>
<reference evidence="15 16" key="1">
    <citation type="submission" date="2015-04" db="EMBL/GenBank/DDBJ databases">
        <authorList>
            <person name="Syromyatnikov M.Y."/>
            <person name="Popov V.N."/>
        </authorList>
    </citation>
    <scope>NUCLEOTIDE SEQUENCE [LARGE SCALE GENOMIC DNA]</scope>
</reference>
<feature type="domain" description="Dynein regulatory complex protein 1/2 N-terminal" evidence="14">
    <location>
        <begin position="12"/>
        <end position="112"/>
    </location>
</feature>
<evidence type="ECO:0000256" key="9">
    <source>
        <dbReference type="ARBA" id="ARBA00038424"/>
    </source>
</evidence>
<dbReference type="GO" id="GO:0005858">
    <property type="term" value="C:axonemal dynein complex"/>
    <property type="evidence" value="ECO:0007669"/>
    <property type="project" value="InterPro"/>
</dbReference>
<evidence type="ECO:0000256" key="2">
    <source>
        <dbReference type="ARBA" id="ARBA00022490"/>
    </source>
</evidence>
<evidence type="ECO:0000256" key="12">
    <source>
        <dbReference type="ARBA" id="ARBA00045865"/>
    </source>
</evidence>
<evidence type="ECO:0000256" key="6">
    <source>
        <dbReference type="ARBA" id="ARBA00023212"/>
    </source>
</evidence>
<name>A0A1J1IS71_9DIPT</name>
<proteinExistence type="inferred from homology"/>
<keyword evidence="7" id="KW-0966">Cell projection</keyword>
<keyword evidence="4 13" id="KW-0175">Coiled coil</keyword>
<evidence type="ECO:0000256" key="10">
    <source>
        <dbReference type="ARBA" id="ARBA00040899"/>
    </source>
</evidence>
<dbReference type="PANTHER" id="PTHR21625">
    <property type="entry name" value="NYD-SP28 PROTEIN"/>
    <property type="match status" value="1"/>
</dbReference>
<dbReference type="Pfam" id="PF14772">
    <property type="entry name" value="NYD-SP28"/>
    <property type="match status" value="1"/>
</dbReference>
<protein>
    <recommendedName>
        <fullName evidence="10">Dynein regulatory complex subunit 2</fullName>
    </recommendedName>
    <alternativeName>
        <fullName evidence="11">Coiled-coil domain-containing protein 65</fullName>
    </alternativeName>
</protein>
<evidence type="ECO:0000259" key="14">
    <source>
        <dbReference type="Pfam" id="PF14772"/>
    </source>
</evidence>
<evidence type="ECO:0000313" key="16">
    <source>
        <dbReference type="Proteomes" id="UP000183832"/>
    </source>
</evidence>
<gene>
    <name evidence="15" type="ORF">CLUMA_CG016419</name>
</gene>
<comment type="similarity">
    <text evidence="9">Belongs to the DRC2 family.</text>
</comment>
<dbReference type="GO" id="GO:0070286">
    <property type="term" value="P:axonemal dynein complex assembly"/>
    <property type="evidence" value="ECO:0007669"/>
    <property type="project" value="InterPro"/>
</dbReference>
<dbReference type="InterPro" id="IPR039505">
    <property type="entry name" value="DRC1/2_N"/>
</dbReference>
<feature type="coiled-coil region" evidence="13">
    <location>
        <begin position="63"/>
        <end position="90"/>
    </location>
</feature>
<evidence type="ECO:0000256" key="8">
    <source>
        <dbReference type="ARBA" id="ARBA00037841"/>
    </source>
</evidence>
<comment type="function">
    <text evidence="12">Component of the nexin-dynein regulatory complex (N-DRC), a key regulator of ciliary/flagellar motility which maintains the alignment and integrity of the distal axoneme and regulates microtubule sliding in motile axonemes. Plays a critical role in the assembly of N-DRC and also stabilizes the assembly of multiple inner dynein arms and radial spokes. Coassembles with DRC1 to form a central scaffold needed for assembly of the N-DRC and its attachment to the outer doublet microtubules.</text>
</comment>
<accession>A0A1J1IS71</accession>
<dbReference type="GO" id="GO:0060285">
    <property type="term" value="P:cilium-dependent cell motility"/>
    <property type="evidence" value="ECO:0007669"/>
    <property type="project" value="TreeGrafter"/>
</dbReference>
<keyword evidence="5" id="KW-0969">Cilium</keyword>
<comment type="subcellular location">
    <subcellularLocation>
        <location evidence="1">Cytoplasm</location>
        <location evidence="1">Cytoskeleton</location>
        <location evidence="1">Flagellum axoneme</location>
    </subcellularLocation>
    <subcellularLocation>
        <location evidence="8">Cytoplasm</location>
        <location evidence="8">Cytoskeleton</location>
        <location evidence="8">Flagellum basal body</location>
    </subcellularLocation>
</comment>
<evidence type="ECO:0000256" key="4">
    <source>
        <dbReference type="ARBA" id="ARBA00023054"/>
    </source>
</evidence>
<dbReference type="InterPro" id="IPR039750">
    <property type="entry name" value="DRC1/DRC2"/>
</dbReference>
<evidence type="ECO:0000256" key="7">
    <source>
        <dbReference type="ARBA" id="ARBA00023273"/>
    </source>
</evidence>
<organism evidence="15 16">
    <name type="scientific">Clunio marinus</name>
    <dbReference type="NCBI Taxonomy" id="568069"/>
    <lineage>
        <taxon>Eukaryota</taxon>
        <taxon>Metazoa</taxon>
        <taxon>Ecdysozoa</taxon>
        <taxon>Arthropoda</taxon>
        <taxon>Hexapoda</taxon>
        <taxon>Insecta</taxon>
        <taxon>Pterygota</taxon>
        <taxon>Neoptera</taxon>
        <taxon>Endopterygota</taxon>
        <taxon>Diptera</taxon>
        <taxon>Nematocera</taxon>
        <taxon>Chironomoidea</taxon>
        <taxon>Chironomidae</taxon>
        <taxon>Clunio</taxon>
    </lineage>
</organism>
<dbReference type="EMBL" id="CVRI01000059">
    <property type="protein sequence ID" value="CRL03085.1"/>
    <property type="molecule type" value="Genomic_DNA"/>
</dbReference>
<evidence type="ECO:0000256" key="11">
    <source>
        <dbReference type="ARBA" id="ARBA00041517"/>
    </source>
</evidence>
<keyword evidence="6" id="KW-0206">Cytoskeleton</keyword>
<keyword evidence="2" id="KW-0963">Cytoplasm</keyword>